<sequence length="316" mass="37134">MQFQVINPTVEATAMDNNLLNDKQHVNISATITTMQKEMNNGNEKFSNDKSDIKQTTAAANNDEIIEKMMSAKNNAKIMRKRDTGELKSHSLHEHLRTIKGRHSISDLISGQLPNQIVKATHNLVNSNELLRQHIKPHLDEPQFSIFKEPNALKSNQMSNLVSYLNELVNDQVKMRSCIELPSELQKFYNELMQHTKTDDNERNKKSVDEFSMTRRKFKRNVQHNNKRQHHSKLELEQKCKRVYFFHAECLKIHKCTSMKPSLIEYFKGHKEICEILKKKNFEKKSKRSFKELNDVTAEFAKLYNYKNYFLESNFE</sequence>
<accession>A0A9J6CSJ7</accession>
<dbReference type="OrthoDB" id="8035982at2759"/>
<proteinExistence type="predicted"/>
<dbReference type="EMBL" id="JADBJN010000001">
    <property type="protein sequence ID" value="KAG5684839.1"/>
    <property type="molecule type" value="Genomic_DNA"/>
</dbReference>
<keyword evidence="2" id="KW-1185">Reference proteome</keyword>
<comment type="caution">
    <text evidence="1">The sequence shown here is derived from an EMBL/GenBank/DDBJ whole genome shotgun (WGS) entry which is preliminary data.</text>
</comment>
<protein>
    <submittedName>
        <fullName evidence="1">Uncharacterized protein</fullName>
    </submittedName>
</protein>
<evidence type="ECO:0000313" key="2">
    <source>
        <dbReference type="Proteomes" id="UP001107558"/>
    </source>
</evidence>
<organism evidence="1 2">
    <name type="scientific">Polypedilum vanderplanki</name>
    <name type="common">Sleeping chironomid midge</name>
    <dbReference type="NCBI Taxonomy" id="319348"/>
    <lineage>
        <taxon>Eukaryota</taxon>
        <taxon>Metazoa</taxon>
        <taxon>Ecdysozoa</taxon>
        <taxon>Arthropoda</taxon>
        <taxon>Hexapoda</taxon>
        <taxon>Insecta</taxon>
        <taxon>Pterygota</taxon>
        <taxon>Neoptera</taxon>
        <taxon>Endopterygota</taxon>
        <taxon>Diptera</taxon>
        <taxon>Nematocera</taxon>
        <taxon>Chironomoidea</taxon>
        <taxon>Chironomidae</taxon>
        <taxon>Chironominae</taxon>
        <taxon>Polypedilum</taxon>
        <taxon>Polypedilum</taxon>
    </lineage>
</organism>
<dbReference type="AlphaFoldDB" id="A0A9J6CSJ7"/>
<reference evidence="1" key="1">
    <citation type="submission" date="2021-03" db="EMBL/GenBank/DDBJ databases">
        <title>Chromosome level genome of the anhydrobiotic midge Polypedilum vanderplanki.</title>
        <authorList>
            <person name="Yoshida Y."/>
            <person name="Kikawada T."/>
            <person name="Gusev O."/>
        </authorList>
    </citation>
    <scope>NUCLEOTIDE SEQUENCE</scope>
    <source>
        <strain evidence="1">NIAS01</strain>
        <tissue evidence="1">Whole body or cell culture</tissue>
    </source>
</reference>
<evidence type="ECO:0000313" key="1">
    <source>
        <dbReference type="EMBL" id="KAG5684839.1"/>
    </source>
</evidence>
<name>A0A9J6CSJ7_POLVA</name>
<dbReference type="Proteomes" id="UP001107558">
    <property type="component" value="Chromosome 1"/>
</dbReference>
<gene>
    <name evidence="1" type="ORF">PVAND_014050</name>
</gene>